<evidence type="ECO:0000313" key="7">
    <source>
        <dbReference type="Proteomes" id="UP000051515"/>
    </source>
</evidence>
<evidence type="ECO:0000256" key="2">
    <source>
        <dbReference type="ARBA" id="ARBA00022679"/>
    </source>
</evidence>
<dbReference type="GO" id="GO:0071555">
    <property type="term" value="P:cell wall organization"/>
    <property type="evidence" value="ECO:0007669"/>
    <property type="project" value="UniProtKB-KW"/>
</dbReference>
<name>A0A0R1KN67_9LACO</name>
<organism evidence="6 7">
    <name type="scientific">Companilactobacillus bobalius DSM 19674</name>
    <dbReference type="NCBI Taxonomy" id="1423788"/>
    <lineage>
        <taxon>Bacteria</taxon>
        <taxon>Bacillati</taxon>
        <taxon>Bacillota</taxon>
        <taxon>Bacilli</taxon>
        <taxon>Lactobacillales</taxon>
        <taxon>Lactobacillaceae</taxon>
        <taxon>Companilactobacillus</taxon>
        <taxon>Companilactobacillus bobalius</taxon>
    </lineage>
</organism>
<proteinExistence type="inferred from homology"/>
<dbReference type="STRING" id="1423788.FC78_GL002526"/>
<dbReference type="EMBL" id="AZDY01000038">
    <property type="protein sequence ID" value="KRK82516.1"/>
    <property type="molecule type" value="Genomic_DNA"/>
</dbReference>
<dbReference type="PANTHER" id="PTHR34136:SF1">
    <property type="entry name" value="UDP-N-ACETYL-D-MANNOSAMINURONIC ACID TRANSFERASE"/>
    <property type="match status" value="1"/>
</dbReference>
<dbReference type="CDD" id="cd06533">
    <property type="entry name" value="Glyco_transf_WecG_TagA"/>
    <property type="match status" value="1"/>
</dbReference>
<dbReference type="Pfam" id="PF03808">
    <property type="entry name" value="Glyco_tran_WecG"/>
    <property type="match status" value="1"/>
</dbReference>
<comment type="caution">
    <text evidence="6">The sequence shown here is derived from an EMBL/GenBank/DDBJ whole genome shotgun (WGS) entry which is preliminary data.</text>
</comment>
<dbReference type="GO" id="GO:0019350">
    <property type="term" value="P:teichoic acid biosynthetic process"/>
    <property type="evidence" value="ECO:0007669"/>
    <property type="project" value="UniProtKB-UniRule"/>
</dbReference>
<dbReference type="PANTHER" id="PTHR34136">
    <property type="match status" value="1"/>
</dbReference>
<dbReference type="AlphaFoldDB" id="A0A0R1KN67"/>
<protein>
    <recommendedName>
        <fullName evidence="5">N-acetylglucosaminyldiphosphoundecaprenol N-acetyl-beta-D-mannosaminyltransferase</fullName>
        <ecNumber evidence="5">2.4.1.187</ecNumber>
    </recommendedName>
    <alternativeName>
        <fullName evidence="5">N-acetylmannosaminyltransferase</fullName>
    </alternativeName>
    <alternativeName>
        <fullName evidence="5">UDP-N-acetylmannosamine transferase</fullName>
    </alternativeName>
    <alternativeName>
        <fullName evidence="5">UDP-N-acetylmannosamine:N-acetylglucosaminyl pyrophosphorylundecaprenol N-acetylmannosaminyltransferase</fullName>
    </alternativeName>
</protein>
<comment type="similarity">
    <text evidence="5">Belongs to the glycosyltransferase 26 family. TagA/TarA subfamily.</text>
</comment>
<keyword evidence="7" id="KW-1185">Reference proteome</keyword>
<keyword evidence="2 5" id="KW-0808">Transferase</keyword>
<dbReference type="GO" id="GO:0047244">
    <property type="term" value="F:N-acetylglucosaminyldiphosphoundecaprenol N-acetyl-beta-D-mannosaminyltransferase activity"/>
    <property type="evidence" value="ECO:0007669"/>
    <property type="project" value="UniProtKB-UniRule"/>
</dbReference>
<sequence length="251" mass="28979">MYNNTLKENAMHKNRVDILGTEFDNFTEKQFHKYLDYDLDTKANKFIVTANPEIVLSARKDSKFLKIINNADYVIPDGIGIIKGAKSLGTPLHERITGFDTLKYLIETADRKQLKVYLLGAKPEVIRATADKIKKDYPQVDLVGYHDGYFKDDAPIVDEIAEKKPNVILVALGYPKQEYFIEKYRQKADAIWIGVGGSFDVFSGTKKRAPKVFQKLSLEWFYRLITEPTRFGRMLAIPKYMKLIKQEKNRK</sequence>
<dbReference type="HAMAP" id="MF_02070">
    <property type="entry name" value="TagA_TarA"/>
    <property type="match status" value="1"/>
</dbReference>
<keyword evidence="4 5" id="KW-0961">Cell wall biogenesis/degradation</keyword>
<reference evidence="6 7" key="1">
    <citation type="journal article" date="2015" name="Genome Announc.">
        <title>Expanding the biotechnology potential of lactobacilli through comparative genomics of 213 strains and associated genera.</title>
        <authorList>
            <person name="Sun Z."/>
            <person name="Harris H.M."/>
            <person name="McCann A."/>
            <person name="Guo C."/>
            <person name="Argimon S."/>
            <person name="Zhang W."/>
            <person name="Yang X."/>
            <person name="Jeffery I.B."/>
            <person name="Cooney J.C."/>
            <person name="Kagawa T.F."/>
            <person name="Liu W."/>
            <person name="Song Y."/>
            <person name="Salvetti E."/>
            <person name="Wrobel A."/>
            <person name="Rasinkangas P."/>
            <person name="Parkhill J."/>
            <person name="Rea M.C."/>
            <person name="O'Sullivan O."/>
            <person name="Ritari J."/>
            <person name="Douillard F.P."/>
            <person name="Paul Ross R."/>
            <person name="Yang R."/>
            <person name="Briner A.E."/>
            <person name="Felis G.E."/>
            <person name="de Vos W.M."/>
            <person name="Barrangou R."/>
            <person name="Klaenhammer T.R."/>
            <person name="Caufield P.W."/>
            <person name="Cui Y."/>
            <person name="Zhang H."/>
            <person name="O'Toole P.W."/>
        </authorList>
    </citation>
    <scope>NUCLEOTIDE SEQUENCE [LARGE SCALE GENOMIC DNA]</scope>
    <source>
        <strain evidence="6 7">DSM 19674</strain>
    </source>
</reference>
<evidence type="ECO:0000313" key="6">
    <source>
        <dbReference type="EMBL" id="KRK82516.1"/>
    </source>
</evidence>
<dbReference type="NCBIfam" id="TIGR00696">
    <property type="entry name" value="wecG_tagA_cpsF"/>
    <property type="match status" value="1"/>
</dbReference>
<comment type="pathway">
    <text evidence="5">Cell wall biogenesis; teichoic acid biosynthesis.</text>
</comment>
<comment type="function">
    <text evidence="5">Catalyzes the conversion of GlcNAc-PP-undecaprenol into ManNAc-GlcNAc-PP-undecaprenol, the first committed lipid intermediate in the de novo synthesis of teichoic acid.</text>
</comment>
<keyword evidence="1 5" id="KW-0328">Glycosyltransferase</keyword>
<evidence type="ECO:0000256" key="4">
    <source>
        <dbReference type="ARBA" id="ARBA00023316"/>
    </source>
</evidence>
<dbReference type="EC" id="2.4.1.187" evidence="5"/>
<dbReference type="UniPathway" id="UPA00632"/>
<dbReference type="PATRIC" id="fig|1423788.3.peg.2597"/>
<accession>A0A0R1KN67</accession>
<dbReference type="InterPro" id="IPR004629">
    <property type="entry name" value="WecG_TagA_CpsF"/>
</dbReference>
<dbReference type="Proteomes" id="UP000051515">
    <property type="component" value="Unassembled WGS sequence"/>
</dbReference>
<keyword evidence="3 5" id="KW-0777">Teichoic acid biosynthesis</keyword>
<evidence type="ECO:0000256" key="1">
    <source>
        <dbReference type="ARBA" id="ARBA00022676"/>
    </source>
</evidence>
<gene>
    <name evidence="6" type="ORF">FC78_GL002526</name>
</gene>
<comment type="catalytic activity">
    <reaction evidence="5">
        <text>UDP-N-acetyl-alpha-D-mannosamine + N-acetyl-alpha-D-glucosaminyl-di-trans,octa-cis-undecaprenyl diphosphate = N-acetyl-beta-D-mannosaminyl-(1-&gt;4)-N-acetyl-alpha-D-glucosaminyl di-trans,octa-cis-undecaprenyl diphosphate + UDP + H(+)</text>
        <dbReference type="Rhea" id="RHEA:16053"/>
        <dbReference type="ChEBI" id="CHEBI:15378"/>
        <dbReference type="ChEBI" id="CHEBI:58223"/>
        <dbReference type="ChEBI" id="CHEBI:62959"/>
        <dbReference type="ChEBI" id="CHEBI:68623"/>
        <dbReference type="ChEBI" id="CHEBI:132210"/>
        <dbReference type="EC" id="2.4.1.187"/>
    </reaction>
</comment>
<evidence type="ECO:0000256" key="5">
    <source>
        <dbReference type="HAMAP-Rule" id="MF_02070"/>
    </source>
</evidence>
<evidence type="ECO:0000256" key="3">
    <source>
        <dbReference type="ARBA" id="ARBA00022944"/>
    </source>
</evidence>
<dbReference type="InterPro" id="IPR034714">
    <property type="entry name" value="TagA_TarA"/>
</dbReference>